<dbReference type="PANTHER" id="PTHR28008">
    <property type="entry name" value="DOMAIN PROTEIN, PUTATIVE (AFU_ORTHOLOGUE AFUA_3G10980)-RELATED"/>
    <property type="match status" value="1"/>
</dbReference>
<feature type="transmembrane region" description="Helical" evidence="2">
    <location>
        <begin position="113"/>
        <end position="133"/>
    </location>
</feature>
<dbReference type="EMBL" id="WSTA01000120">
    <property type="protein sequence ID" value="MWC00287.1"/>
    <property type="molecule type" value="Genomic_DNA"/>
</dbReference>
<keyword evidence="5" id="KW-1185">Reference proteome</keyword>
<dbReference type="Proteomes" id="UP000438182">
    <property type="component" value="Unassembled WGS sequence"/>
</dbReference>
<keyword evidence="2" id="KW-0472">Membrane</keyword>
<keyword evidence="2" id="KW-1133">Transmembrane helix</keyword>
<gene>
    <name evidence="4" type="ORF">GB864_17235</name>
</gene>
<evidence type="ECO:0000256" key="2">
    <source>
        <dbReference type="SAM" id="Phobius"/>
    </source>
</evidence>
<name>A0A6I4P160_9MICO</name>
<organism evidence="4 5">
    <name type="scientific">Agromyces seonyuensis</name>
    <dbReference type="NCBI Taxonomy" id="2662446"/>
    <lineage>
        <taxon>Bacteria</taxon>
        <taxon>Bacillati</taxon>
        <taxon>Actinomycetota</taxon>
        <taxon>Actinomycetes</taxon>
        <taxon>Micrococcales</taxon>
        <taxon>Microbacteriaceae</taxon>
        <taxon>Agromyces</taxon>
    </lineage>
</organism>
<proteinExistence type="predicted"/>
<feature type="domain" description="VanZ-like" evidence="3">
    <location>
        <begin position="13"/>
        <end position="128"/>
    </location>
</feature>
<accession>A0A6I4P160</accession>
<feature type="compositionally biased region" description="Low complexity" evidence="1">
    <location>
        <begin position="150"/>
        <end position="169"/>
    </location>
</feature>
<evidence type="ECO:0000313" key="4">
    <source>
        <dbReference type="EMBL" id="MWC00287.1"/>
    </source>
</evidence>
<feature type="region of interest" description="Disordered" evidence="1">
    <location>
        <begin position="150"/>
        <end position="187"/>
    </location>
</feature>
<dbReference type="InterPro" id="IPR006976">
    <property type="entry name" value="VanZ-like"/>
</dbReference>
<dbReference type="Pfam" id="PF04892">
    <property type="entry name" value="VanZ"/>
    <property type="match status" value="1"/>
</dbReference>
<feature type="transmembrane region" description="Helical" evidence="2">
    <location>
        <begin position="56"/>
        <end position="76"/>
    </location>
</feature>
<keyword evidence="2" id="KW-0812">Transmembrane</keyword>
<evidence type="ECO:0000259" key="3">
    <source>
        <dbReference type="Pfam" id="PF04892"/>
    </source>
</evidence>
<dbReference type="PANTHER" id="PTHR28008:SF1">
    <property type="entry name" value="DOMAIN PROTEIN, PUTATIVE (AFU_ORTHOLOGUE AFUA_3G10980)-RELATED"/>
    <property type="match status" value="1"/>
</dbReference>
<dbReference type="AlphaFoldDB" id="A0A6I4P160"/>
<dbReference type="RefSeq" id="WP_160426924.1">
    <property type="nucleotide sequence ID" value="NZ_WSTA01000120.1"/>
</dbReference>
<comment type="caution">
    <text evidence="4">The sequence shown here is derived from an EMBL/GenBank/DDBJ whole genome shotgun (WGS) entry which is preliminary data.</text>
</comment>
<reference evidence="4 5" key="1">
    <citation type="submission" date="2019-12" db="EMBL/GenBank/DDBJ databases">
        <authorList>
            <person name="Kim Y.S."/>
        </authorList>
    </citation>
    <scope>NUCLEOTIDE SEQUENCE [LARGE SCALE GENOMIC DNA]</scope>
    <source>
        <strain evidence="4 5">MMS17-SY077</strain>
    </source>
</reference>
<sequence length="187" mass="19553">MQRRLPLALAATAYAVAVLWATLGPAPWSTVGYELPNGILNPLAWTMSATWSTGYLSEIAFNVVMFIPVGVLASALLPRRRAWLPLLIGVAFTTCIELVQIPLTDRISDPRDLVANTVGAIVGVAAVALTRLVRKSRPLLVRAEGIADGHPAPTASASADAAADAAHAPTGRELASAGSDRSPRRAA</sequence>
<feature type="transmembrane region" description="Helical" evidence="2">
    <location>
        <begin position="83"/>
        <end position="101"/>
    </location>
</feature>
<evidence type="ECO:0000256" key="1">
    <source>
        <dbReference type="SAM" id="MobiDB-lite"/>
    </source>
</evidence>
<evidence type="ECO:0000313" key="5">
    <source>
        <dbReference type="Proteomes" id="UP000438182"/>
    </source>
</evidence>
<protein>
    <submittedName>
        <fullName evidence="4">VanZ family protein</fullName>
    </submittedName>
</protein>